<keyword evidence="3" id="KW-1185">Reference proteome</keyword>
<evidence type="ECO:0000313" key="2">
    <source>
        <dbReference type="EMBL" id="CZS90605.1"/>
    </source>
</evidence>
<dbReference type="Proteomes" id="UP000178912">
    <property type="component" value="Unassembled WGS sequence"/>
</dbReference>
<dbReference type="Pfam" id="PF06985">
    <property type="entry name" value="HET"/>
    <property type="match status" value="1"/>
</dbReference>
<dbReference type="EMBL" id="FJUX01000005">
    <property type="protein sequence ID" value="CZS90605.1"/>
    <property type="molecule type" value="Genomic_DNA"/>
</dbReference>
<evidence type="ECO:0000259" key="1">
    <source>
        <dbReference type="Pfam" id="PF06985"/>
    </source>
</evidence>
<feature type="domain" description="Heterokaryon incompatibility" evidence="1">
    <location>
        <begin position="50"/>
        <end position="137"/>
    </location>
</feature>
<dbReference type="OrthoDB" id="5125733at2759"/>
<dbReference type="PANTHER" id="PTHR33112">
    <property type="entry name" value="DOMAIN PROTEIN, PUTATIVE-RELATED"/>
    <property type="match status" value="1"/>
</dbReference>
<dbReference type="PANTHER" id="PTHR33112:SF16">
    <property type="entry name" value="HETEROKARYON INCOMPATIBILITY DOMAIN-CONTAINING PROTEIN"/>
    <property type="match status" value="1"/>
</dbReference>
<accession>A0A1E1JXF8</accession>
<dbReference type="AlphaFoldDB" id="A0A1E1JXF8"/>
<dbReference type="InterPro" id="IPR010730">
    <property type="entry name" value="HET"/>
</dbReference>
<reference evidence="3" key="1">
    <citation type="submission" date="2016-03" db="EMBL/GenBank/DDBJ databases">
        <authorList>
            <person name="Guldener U."/>
        </authorList>
    </citation>
    <scope>NUCLEOTIDE SEQUENCE [LARGE SCALE GENOMIC DNA]</scope>
    <source>
        <strain evidence="3">04CH-RAC-A.6.1</strain>
    </source>
</reference>
<protein>
    <recommendedName>
        <fullName evidence="1">Heterokaryon incompatibility domain-containing protein</fullName>
    </recommendedName>
</protein>
<name>A0A1E1JXF8_9HELO</name>
<organism evidence="2 3">
    <name type="scientific">Rhynchosporium agropyri</name>
    <dbReference type="NCBI Taxonomy" id="914238"/>
    <lineage>
        <taxon>Eukaryota</taxon>
        <taxon>Fungi</taxon>
        <taxon>Dikarya</taxon>
        <taxon>Ascomycota</taxon>
        <taxon>Pezizomycotina</taxon>
        <taxon>Leotiomycetes</taxon>
        <taxon>Helotiales</taxon>
        <taxon>Ploettnerulaceae</taxon>
        <taxon>Rhynchosporium</taxon>
    </lineage>
</organism>
<evidence type="ECO:0000313" key="3">
    <source>
        <dbReference type="Proteomes" id="UP000178912"/>
    </source>
</evidence>
<sequence>MWLKTCLESHGSICRAQLSKLPFRLLDTGHANTSIISIHISKDEFGECLALSHCWGNCTQTSLTKEANISARRNGFPLSTIPKSFRDAVMITRTLGYRYLWIDCLCILQDFDKDWRKEFVNMAEIYANSVLTICADAAAGPIRIYLIAQT</sequence>
<proteinExistence type="predicted"/>
<gene>
    <name evidence="2" type="ORF">RAG0_01630</name>
</gene>